<evidence type="ECO:0000313" key="1">
    <source>
        <dbReference type="EMBL" id="CAB4241515.1"/>
    </source>
</evidence>
<gene>
    <name evidence="1" type="ORF">UFOVP71_53</name>
</gene>
<reference evidence="1" key="1">
    <citation type="submission" date="2020-05" db="EMBL/GenBank/DDBJ databases">
        <authorList>
            <person name="Chiriac C."/>
            <person name="Salcher M."/>
            <person name="Ghai R."/>
            <person name="Kavagutti S V."/>
        </authorList>
    </citation>
    <scope>NUCLEOTIDE SEQUENCE</scope>
</reference>
<dbReference type="InterPro" id="IPR011051">
    <property type="entry name" value="RmlC_Cupin_sf"/>
</dbReference>
<dbReference type="EMBL" id="LR797824">
    <property type="protein sequence ID" value="CAB4241515.1"/>
    <property type="molecule type" value="Genomic_DNA"/>
</dbReference>
<sequence length="153" mass="18428">MIKKLMQRLGRHRIIMDRQSNEPLLERYYVFLKDRKTFPFNVFVHKFCKGDPGDLHDHPWPYFTLILKGGYYEWIPGHIDENGKWNCEVRKWRGPGHFRFCSATSYHRIELVDGVTPWSLFMPGPQQREWGFSVNDTWIHNDKYLEEKAVQNN</sequence>
<proteinExistence type="predicted"/>
<name>A0A6J5T9C0_9CAUD</name>
<dbReference type="SUPFAM" id="SSF51182">
    <property type="entry name" value="RmlC-like cupins"/>
    <property type="match status" value="1"/>
</dbReference>
<protein>
    <submittedName>
        <fullName evidence="1">Uncharacterized protein</fullName>
    </submittedName>
</protein>
<accession>A0A6J5T9C0</accession>
<organism evidence="1">
    <name type="scientific">uncultured Caudovirales phage</name>
    <dbReference type="NCBI Taxonomy" id="2100421"/>
    <lineage>
        <taxon>Viruses</taxon>
        <taxon>Duplodnaviria</taxon>
        <taxon>Heunggongvirae</taxon>
        <taxon>Uroviricota</taxon>
        <taxon>Caudoviricetes</taxon>
        <taxon>Peduoviridae</taxon>
        <taxon>Maltschvirus</taxon>
        <taxon>Maltschvirus maltsch</taxon>
    </lineage>
</organism>